<accession>A0A7N0ZT85</accession>
<dbReference type="EnsemblPlants" id="Kaladp0032s0055.1.v1.1">
    <property type="protein sequence ID" value="Kaladp0032s0055.1.v1.1"/>
    <property type="gene ID" value="Kaladp0032s0055.v1.1"/>
</dbReference>
<dbReference type="InterPro" id="IPR016024">
    <property type="entry name" value="ARM-type_fold"/>
</dbReference>
<dbReference type="Pfam" id="PF21052">
    <property type="entry name" value="EFR3_ARM"/>
    <property type="match status" value="1"/>
</dbReference>
<organism evidence="1 2">
    <name type="scientific">Kalanchoe fedtschenkoi</name>
    <name type="common">Lavender scallops</name>
    <name type="synonym">South American air plant</name>
    <dbReference type="NCBI Taxonomy" id="63787"/>
    <lineage>
        <taxon>Eukaryota</taxon>
        <taxon>Viridiplantae</taxon>
        <taxon>Streptophyta</taxon>
        <taxon>Embryophyta</taxon>
        <taxon>Tracheophyta</taxon>
        <taxon>Spermatophyta</taxon>
        <taxon>Magnoliopsida</taxon>
        <taxon>eudicotyledons</taxon>
        <taxon>Gunneridae</taxon>
        <taxon>Pentapetalae</taxon>
        <taxon>Saxifragales</taxon>
        <taxon>Crassulaceae</taxon>
        <taxon>Kalanchoe</taxon>
    </lineage>
</organism>
<dbReference type="PANTHER" id="PTHR46087">
    <property type="entry name" value="PUTATIVE, EXPRESSED-RELATED"/>
    <property type="match status" value="1"/>
</dbReference>
<dbReference type="Gene3D" id="1.25.10.10">
    <property type="entry name" value="Leucine-rich Repeat Variant"/>
    <property type="match status" value="1"/>
</dbReference>
<keyword evidence="2" id="KW-1185">Reference proteome</keyword>
<dbReference type="SUPFAM" id="SSF48371">
    <property type="entry name" value="ARM repeat"/>
    <property type="match status" value="1"/>
</dbReference>
<dbReference type="InterPro" id="IPR055296">
    <property type="entry name" value="SRL2-like"/>
</dbReference>
<protein>
    <submittedName>
        <fullName evidence="1">Uncharacterized protein</fullName>
    </submittedName>
</protein>
<dbReference type="AlphaFoldDB" id="A0A7N0ZT85"/>
<dbReference type="Proteomes" id="UP000594263">
    <property type="component" value="Unplaced"/>
</dbReference>
<sequence>MSLVSGVISRQVLPACGTLCVFFPGLRSRSRQPVKRYKKLIVDIFPRSQDEEPNDRKIAKLCEYAAKNPLRVPKITATLEHRCYKELRLENFRSAGIVMRIYGKLLSSCKEQMPLFASSLLSIMHTLLDQTRQEEMRIIGCKTLFNFVINQSDGTYMFNLEGFIPKLCQVAQEGDVDEMGQRLRSAGLQALCSMVWFMGEHSHIFGAFDSVCWAFF</sequence>
<dbReference type="PANTHER" id="PTHR46087:SF9">
    <property type="entry name" value="ARM REPEAT SUPERFAMILY PROTEIN"/>
    <property type="match status" value="1"/>
</dbReference>
<proteinExistence type="predicted"/>
<reference evidence="1" key="1">
    <citation type="submission" date="2021-01" db="UniProtKB">
        <authorList>
            <consortium name="EnsemblPlants"/>
        </authorList>
    </citation>
    <scope>IDENTIFICATION</scope>
</reference>
<name>A0A7N0ZT85_KALFE</name>
<evidence type="ECO:0000313" key="1">
    <source>
        <dbReference type="EnsemblPlants" id="Kaladp0032s0055.1.v1.1"/>
    </source>
</evidence>
<dbReference type="OMA" id="PTERMES"/>
<dbReference type="InterPro" id="IPR011989">
    <property type="entry name" value="ARM-like"/>
</dbReference>
<dbReference type="Gramene" id="Kaladp0032s0055.1.v1.1">
    <property type="protein sequence ID" value="Kaladp0032s0055.1.v1.1"/>
    <property type="gene ID" value="Kaladp0032s0055.v1.1"/>
</dbReference>
<evidence type="ECO:0000313" key="2">
    <source>
        <dbReference type="Proteomes" id="UP000594263"/>
    </source>
</evidence>
<dbReference type="InterPro" id="IPR049152">
    <property type="entry name" value="EFR3-like_ARM"/>
</dbReference>